<dbReference type="GO" id="GO:0003677">
    <property type="term" value="F:DNA binding"/>
    <property type="evidence" value="ECO:0007669"/>
    <property type="project" value="UniProtKB-UniRule"/>
</dbReference>
<keyword evidence="1" id="KW-0479">Metal-binding</keyword>
<dbReference type="GO" id="GO:0008270">
    <property type="term" value="F:zinc ion binding"/>
    <property type="evidence" value="ECO:0007669"/>
    <property type="project" value="UniProtKB-KW"/>
</dbReference>
<evidence type="ECO:0000256" key="6">
    <source>
        <dbReference type="SAM" id="MobiDB-lite"/>
    </source>
</evidence>
<evidence type="ECO:0000256" key="3">
    <source>
        <dbReference type="ARBA" id="ARBA00022833"/>
    </source>
</evidence>
<feature type="compositionally biased region" description="Basic residues" evidence="6">
    <location>
        <begin position="83"/>
        <end position="94"/>
    </location>
</feature>
<dbReference type="RefSeq" id="XP_018010896.1">
    <property type="nucleotide sequence ID" value="XM_018155407.2"/>
</dbReference>
<keyword evidence="8" id="KW-1185">Reference proteome</keyword>
<feature type="region of interest" description="Disordered" evidence="6">
    <location>
        <begin position="252"/>
        <end position="322"/>
    </location>
</feature>
<dbReference type="SMART" id="SM00692">
    <property type="entry name" value="DM3"/>
    <property type="match status" value="1"/>
</dbReference>
<dbReference type="InterPro" id="IPR006612">
    <property type="entry name" value="THAP_Znf"/>
</dbReference>
<dbReference type="SMART" id="SM00980">
    <property type="entry name" value="THAP"/>
    <property type="match status" value="1"/>
</dbReference>
<evidence type="ECO:0000313" key="9">
    <source>
        <dbReference type="RefSeq" id="XP_018010896.1"/>
    </source>
</evidence>
<keyword evidence="3" id="KW-0862">Zinc</keyword>
<dbReference type="Gene3D" id="6.20.210.20">
    <property type="entry name" value="THAP domain"/>
    <property type="match status" value="1"/>
</dbReference>
<dbReference type="AlphaFoldDB" id="A0A8B7NBG8"/>
<dbReference type="GO" id="GO:0016853">
    <property type="term" value="F:isomerase activity"/>
    <property type="evidence" value="ECO:0007669"/>
    <property type="project" value="UniProtKB-KW"/>
</dbReference>
<feature type="region of interest" description="Disordered" evidence="6">
    <location>
        <begin position="156"/>
        <end position="178"/>
    </location>
</feature>
<feature type="domain" description="THAP-type" evidence="7">
    <location>
        <begin position="1"/>
        <end position="78"/>
    </location>
</feature>
<evidence type="ECO:0000256" key="5">
    <source>
        <dbReference type="PROSITE-ProRule" id="PRU00309"/>
    </source>
</evidence>
<feature type="compositionally biased region" description="Polar residues" evidence="6">
    <location>
        <begin position="306"/>
        <end position="322"/>
    </location>
</feature>
<protein>
    <submittedName>
        <fullName evidence="9">Peroxynitrite isomerase THAP4 isoform X1</fullName>
    </submittedName>
</protein>
<accession>A0A8B7NBG8</accession>
<evidence type="ECO:0000256" key="4">
    <source>
        <dbReference type="ARBA" id="ARBA00023125"/>
    </source>
</evidence>
<dbReference type="InterPro" id="IPR052224">
    <property type="entry name" value="THAP_domain_protein"/>
</dbReference>
<evidence type="ECO:0000313" key="8">
    <source>
        <dbReference type="Proteomes" id="UP000694843"/>
    </source>
</evidence>
<keyword evidence="2 5" id="KW-0863">Zinc-finger</keyword>
<keyword evidence="4 5" id="KW-0238">DNA-binding</keyword>
<dbReference type="PANTHER" id="PTHR46927:SF3">
    <property type="entry name" value="THAP-TYPE DOMAIN-CONTAINING PROTEIN"/>
    <property type="match status" value="1"/>
</dbReference>
<evidence type="ECO:0000259" key="7">
    <source>
        <dbReference type="PROSITE" id="PS50950"/>
    </source>
</evidence>
<name>A0A8B7NBG8_HYAAZ</name>
<evidence type="ECO:0000256" key="2">
    <source>
        <dbReference type="ARBA" id="ARBA00022771"/>
    </source>
</evidence>
<evidence type="ECO:0000256" key="1">
    <source>
        <dbReference type="ARBA" id="ARBA00022723"/>
    </source>
</evidence>
<organism evidence="8 9">
    <name type="scientific">Hyalella azteca</name>
    <name type="common">Amphipod</name>
    <dbReference type="NCBI Taxonomy" id="294128"/>
    <lineage>
        <taxon>Eukaryota</taxon>
        <taxon>Metazoa</taxon>
        <taxon>Ecdysozoa</taxon>
        <taxon>Arthropoda</taxon>
        <taxon>Crustacea</taxon>
        <taxon>Multicrustacea</taxon>
        <taxon>Malacostraca</taxon>
        <taxon>Eumalacostraca</taxon>
        <taxon>Peracarida</taxon>
        <taxon>Amphipoda</taxon>
        <taxon>Senticaudata</taxon>
        <taxon>Talitrida</taxon>
        <taxon>Talitroidea</taxon>
        <taxon>Hyalellidae</taxon>
        <taxon>Hyalella</taxon>
    </lineage>
</organism>
<dbReference type="InterPro" id="IPR038441">
    <property type="entry name" value="THAP_Znf_sf"/>
</dbReference>
<dbReference type="PROSITE" id="PS50950">
    <property type="entry name" value="ZF_THAP"/>
    <property type="match status" value="1"/>
</dbReference>
<sequence length="380" mass="42494">MKTCSASGCVTTHNSPVSLHQFPKDPVRRQEWANATGRYKFVPTKFSYLCARHFKEEDIDRSSSSKIRLRPGATPSIFGPVLPHHKAGGGKPMRMRRRDHIPENACGDIGTLSREQPRNQECGEVVQIKRTFQQKLALNGNIIFDPVLPLSKVDSGISKKRQTESIQESDANGSLEASKIPKCEKEIVTSGEYLPAAKPSFDQSLSLSSKKVKLEGNVLKRAKQDYEMKHLSQKQPAQTKLKVKFLQKRPAQFKSKSFHQKQRSLAQSPQEMLAQSGSKAKPSKKREQPTKVGNHKILPQERPTESKNTVTPLHSQAAPSLLQSNDKCPDNLDDFCLQIEILKKKACLSEQSLQMLQNCSWGLSEMFKLQAANISVPDLA</sequence>
<dbReference type="SUPFAM" id="SSF57716">
    <property type="entry name" value="Glucocorticoid receptor-like (DNA-binding domain)"/>
    <property type="match status" value="1"/>
</dbReference>
<gene>
    <name evidence="9" type="primary">LOC108668239</name>
</gene>
<dbReference type="Pfam" id="PF05485">
    <property type="entry name" value="THAP"/>
    <property type="match status" value="1"/>
</dbReference>
<proteinExistence type="predicted"/>
<feature type="compositionally biased region" description="Polar residues" evidence="6">
    <location>
        <begin position="263"/>
        <end position="278"/>
    </location>
</feature>
<dbReference type="GeneID" id="108668239"/>
<dbReference type="Proteomes" id="UP000694843">
    <property type="component" value="Unplaced"/>
</dbReference>
<dbReference type="PANTHER" id="PTHR46927">
    <property type="entry name" value="AGAP005574-PA"/>
    <property type="match status" value="1"/>
</dbReference>
<keyword evidence="9" id="KW-0413">Isomerase</keyword>
<reference evidence="9" key="1">
    <citation type="submission" date="2025-08" db="UniProtKB">
        <authorList>
            <consortium name="RefSeq"/>
        </authorList>
    </citation>
    <scope>IDENTIFICATION</scope>
    <source>
        <tissue evidence="9">Whole organism</tissue>
    </source>
</reference>
<dbReference type="OrthoDB" id="6356087at2759"/>
<feature type="region of interest" description="Disordered" evidence="6">
    <location>
        <begin position="65"/>
        <end position="94"/>
    </location>
</feature>